<keyword evidence="2" id="KW-1185">Reference proteome</keyword>
<gene>
    <name evidence="1" type="ORF">SAMN02745121_05650</name>
</gene>
<evidence type="ECO:0000313" key="1">
    <source>
        <dbReference type="EMBL" id="SFE82225.1"/>
    </source>
</evidence>
<dbReference type="AlphaFoldDB" id="A0A1I2DNW9"/>
<dbReference type="STRING" id="54.SAMN02745121_05650"/>
<accession>A0A1I2DNW9</accession>
<dbReference type="Proteomes" id="UP000199400">
    <property type="component" value="Unassembled WGS sequence"/>
</dbReference>
<evidence type="ECO:0000313" key="2">
    <source>
        <dbReference type="Proteomes" id="UP000199400"/>
    </source>
</evidence>
<protein>
    <submittedName>
        <fullName evidence="1">Uncharacterized protein</fullName>
    </submittedName>
</protein>
<reference evidence="2" key="1">
    <citation type="submission" date="2016-10" db="EMBL/GenBank/DDBJ databases">
        <authorList>
            <person name="Varghese N."/>
            <person name="Submissions S."/>
        </authorList>
    </citation>
    <scope>NUCLEOTIDE SEQUENCE [LARGE SCALE GENOMIC DNA]</scope>
    <source>
        <strain evidence="2">ATCC 25963</strain>
    </source>
</reference>
<proteinExistence type="predicted"/>
<dbReference type="EMBL" id="FOMX01000020">
    <property type="protein sequence ID" value="SFE82225.1"/>
    <property type="molecule type" value="Genomic_DNA"/>
</dbReference>
<sequence length="60" mass="6428">MIAACARDTKDERVQCQPASEGGWSCDCVKKGVVEARCSPGLTDPNADVCHRFNCCPRAA</sequence>
<name>A0A1I2DNW9_9BACT</name>
<organism evidence="1 2">
    <name type="scientific">Nannocystis exedens</name>
    <dbReference type="NCBI Taxonomy" id="54"/>
    <lineage>
        <taxon>Bacteria</taxon>
        <taxon>Pseudomonadati</taxon>
        <taxon>Myxococcota</taxon>
        <taxon>Polyangia</taxon>
        <taxon>Nannocystales</taxon>
        <taxon>Nannocystaceae</taxon>
        <taxon>Nannocystis</taxon>
    </lineage>
</organism>